<dbReference type="VEuPathDB" id="FungiDB:EYZ11_011790"/>
<feature type="region of interest" description="Disordered" evidence="1">
    <location>
        <begin position="1"/>
        <end position="62"/>
    </location>
</feature>
<evidence type="ECO:0000256" key="1">
    <source>
        <dbReference type="SAM" id="MobiDB-lite"/>
    </source>
</evidence>
<dbReference type="Proteomes" id="UP000308092">
    <property type="component" value="Unassembled WGS sequence"/>
</dbReference>
<comment type="caution">
    <text evidence="2">The sequence shown here is derived from an EMBL/GenBank/DDBJ whole genome shotgun (WGS) entry which is preliminary data.</text>
</comment>
<keyword evidence="3" id="KW-1185">Reference proteome</keyword>
<organism evidence="2 3">
    <name type="scientific">Aspergillus tanneri</name>
    <dbReference type="NCBI Taxonomy" id="1220188"/>
    <lineage>
        <taxon>Eukaryota</taxon>
        <taxon>Fungi</taxon>
        <taxon>Dikarya</taxon>
        <taxon>Ascomycota</taxon>
        <taxon>Pezizomycotina</taxon>
        <taxon>Eurotiomycetes</taxon>
        <taxon>Eurotiomycetidae</taxon>
        <taxon>Eurotiales</taxon>
        <taxon>Aspergillaceae</taxon>
        <taxon>Aspergillus</taxon>
        <taxon>Aspergillus subgen. Circumdati</taxon>
    </lineage>
</organism>
<feature type="compositionally biased region" description="Basic and acidic residues" evidence="1">
    <location>
        <begin position="28"/>
        <end position="37"/>
    </location>
</feature>
<sequence length="134" mass="14727">MRTNNGPIHLYDGPSQRKSRRKSQPKSDPQRKSEPQRKLPHQSKPQPKPPEGEGGDTVTGQGLVMVACKHAPSHWVPSLPSGEHTISISQCVNTGGESLILKDEKKFDVVALVLGEPNRNMRASTMTLVQTPIF</sequence>
<reference evidence="2 3" key="1">
    <citation type="submission" date="2019-03" db="EMBL/GenBank/DDBJ databases">
        <title>The genome sequence of a newly discovered highly antifungal drug resistant Aspergillus species, Aspergillus tanneri NIH 1004.</title>
        <authorList>
            <person name="Mounaud S."/>
            <person name="Singh I."/>
            <person name="Joardar V."/>
            <person name="Pakala S."/>
            <person name="Pakala S."/>
            <person name="Venepally P."/>
            <person name="Hoover J."/>
            <person name="Nierman W."/>
            <person name="Chung J."/>
            <person name="Losada L."/>
        </authorList>
    </citation>
    <scope>NUCLEOTIDE SEQUENCE [LARGE SCALE GENOMIC DNA]</scope>
    <source>
        <strain evidence="2 3">NIH1004</strain>
    </source>
</reference>
<gene>
    <name evidence="2" type="ORF">EYZ11_011790</name>
</gene>
<dbReference type="EMBL" id="SOSA01000774">
    <property type="protein sequence ID" value="THC88767.1"/>
    <property type="molecule type" value="Genomic_DNA"/>
</dbReference>
<protein>
    <submittedName>
        <fullName evidence="2">Uncharacterized protein</fullName>
    </submittedName>
</protein>
<dbReference type="AlphaFoldDB" id="A0A4S3J412"/>
<accession>A0A4S3J412</accession>
<evidence type="ECO:0000313" key="3">
    <source>
        <dbReference type="Proteomes" id="UP000308092"/>
    </source>
</evidence>
<name>A0A4S3J412_9EURO</name>
<proteinExistence type="predicted"/>
<evidence type="ECO:0000313" key="2">
    <source>
        <dbReference type="EMBL" id="THC88767.1"/>
    </source>
</evidence>